<name>A0A2U3K8Z4_9FIRM</name>
<evidence type="ECO:0000313" key="1">
    <source>
        <dbReference type="EMBL" id="SPF36142.1"/>
    </source>
</evidence>
<dbReference type="Proteomes" id="UP000238916">
    <property type="component" value="Unassembled WGS sequence"/>
</dbReference>
<gene>
    <name evidence="1" type="ORF">SBF1_1590003</name>
</gene>
<protein>
    <submittedName>
        <fullName evidence="1">Uncharacterized protein</fullName>
    </submittedName>
</protein>
<reference evidence="2" key="1">
    <citation type="submission" date="2018-02" db="EMBL/GenBank/DDBJ databases">
        <authorList>
            <person name="Hausmann B."/>
        </authorList>
    </citation>
    <scope>NUCLEOTIDE SEQUENCE [LARGE SCALE GENOMIC DNA]</scope>
    <source>
        <strain evidence="2">Peat soil MAG SbF1</strain>
    </source>
</reference>
<evidence type="ECO:0000313" key="2">
    <source>
        <dbReference type="Proteomes" id="UP000238916"/>
    </source>
</evidence>
<dbReference type="AlphaFoldDB" id="A0A2U3K8Z4"/>
<proteinExistence type="predicted"/>
<organism evidence="1 2">
    <name type="scientific">Candidatus Desulfosporosinus infrequens</name>
    <dbReference type="NCBI Taxonomy" id="2043169"/>
    <lineage>
        <taxon>Bacteria</taxon>
        <taxon>Bacillati</taxon>
        <taxon>Bacillota</taxon>
        <taxon>Clostridia</taxon>
        <taxon>Eubacteriales</taxon>
        <taxon>Desulfitobacteriaceae</taxon>
        <taxon>Desulfosporosinus</taxon>
    </lineage>
</organism>
<sequence length="83" mass="9885">MSFRYSYIENVRGQEDRHRQERCSNEINAFPRLIVRGRFLYLINNDYLVCVSGNSAKGTNRSKQKVWLSGIWITKVLLHYVLY</sequence>
<accession>A0A2U3K8Z4</accession>
<dbReference type="EMBL" id="OMOF01000067">
    <property type="protein sequence ID" value="SPF36142.1"/>
    <property type="molecule type" value="Genomic_DNA"/>
</dbReference>